<comment type="caution">
    <text evidence="1">The sequence shown here is derived from an EMBL/GenBank/DDBJ whole genome shotgun (WGS) entry which is preliminary data.</text>
</comment>
<evidence type="ECO:0000313" key="2">
    <source>
        <dbReference type="Proteomes" id="UP001141259"/>
    </source>
</evidence>
<sequence>MAGELTPVESAALMDRLVPVLAFVRDSIFDDLPHVSDQAKRRAVGVVPRGSGSVFSHVKAQIAAFGEGELREMKAVNRSEFDDLTCFYYGTASIRYLI</sequence>
<dbReference type="RefSeq" id="WP_259623309.1">
    <property type="nucleotide sequence ID" value="NZ_JANYMP010000005.1"/>
</dbReference>
<evidence type="ECO:0000313" key="1">
    <source>
        <dbReference type="EMBL" id="MCS7477798.1"/>
    </source>
</evidence>
<name>A0A9X2VJJ7_9PSEU</name>
<keyword evidence="2" id="KW-1185">Reference proteome</keyword>
<gene>
    <name evidence="1" type="ORF">NZH93_13115</name>
</gene>
<reference evidence="1" key="1">
    <citation type="submission" date="2022-08" db="EMBL/GenBank/DDBJ databases">
        <authorList>
            <person name="Tistechok S."/>
            <person name="Samborskyy M."/>
            <person name="Roman I."/>
        </authorList>
    </citation>
    <scope>NUCLEOTIDE SEQUENCE</scope>
    <source>
        <strain evidence="1">DSM 103496</strain>
    </source>
</reference>
<organism evidence="1 2">
    <name type="scientific">Umezawaea endophytica</name>
    <dbReference type="NCBI Taxonomy" id="1654476"/>
    <lineage>
        <taxon>Bacteria</taxon>
        <taxon>Bacillati</taxon>
        <taxon>Actinomycetota</taxon>
        <taxon>Actinomycetes</taxon>
        <taxon>Pseudonocardiales</taxon>
        <taxon>Pseudonocardiaceae</taxon>
        <taxon>Umezawaea</taxon>
    </lineage>
</organism>
<dbReference type="Proteomes" id="UP001141259">
    <property type="component" value="Unassembled WGS sequence"/>
</dbReference>
<dbReference type="AlphaFoldDB" id="A0A9X2VJJ7"/>
<accession>A0A9X2VJJ7</accession>
<proteinExistence type="predicted"/>
<protein>
    <submittedName>
        <fullName evidence="1">Uncharacterized protein</fullName>
    </submittedName>
</protein>
<dbReference type="EMBL" id="JANYMP010000005">
    <property type="protein sequence ID" value="MCS7477798.1"/>
    <property type="molecule type" value="Genomic_DNA"/>
</dbReference>